<dbReference type="Pfam" id="PF07690">
    <property type="entry name" value="MFS_1"/>
    <property type="match status" value="1"/>
</dbReference>
<feature type="transmembrane region" description="Helical" evidence="4">
    <location>
        <begin position="337"/>
        <end position="359"/>
    </location>
</feature>
<feature type="transmembrane region" description="Helical" evidence="4">
    <location>
        <begin position="247"/>
        <end position="264"/>
    </location>
</feature>
<feature type="transmembrane region" description="Helical" evidence="4">
    <location>
        <begin position="207"/>
        <end position="227"/>
    </location>
</feature>
<evidence type="ECO:0000256" key="2">
    <source>
        <dbReference type="ARBA" id="ARBA00022989"/>
    </source>
</evidence>
<evidence type="ECO:0000313" key="7">
    <source>
        <dbReference type="Proteomes" id="UP000494245"/>
    </source>
</evidence>
<evidence type="ECO:0000256" key="3">
    <source>
        <dbReference type="ARBA" id="ARBA00023136"/>
    </source>
</evidence>
<dbReference type="PANTHER" id="PTHR43129:SF1">
    <property type="entry name" value="FOSMIDOMYCIN RESISTANCE PROTEIN"/>
    <property type="match status" value="1"/>
</dbReference>
<accession>A0A6V8M0C4</accession>
<evidence type="ECO:0000259" key="5">
    <source>
        <dbReference type="PROSITE" id="PS50850"/>
    </source>
</evidence>
<comment type="caution">
    <text evidence="6">The sequence shown here is derived from an EMBL/GenBank/DDBJ whole genome shotgun (WGS) entry which is preliminary data.</text>
</comment>
<feature type="domain" description="Major facilitator superfamily (MFS) profile" evidence="5">
    <location>
        <begin position="12"/>
        <end position="391"/>
    </location>
</feature>
<sequence>MPDHATPAPRRTLLAACLAHLAHDGFTDMLYVFFPVWQGVFALSYAQVGLMKSLYSGTLALCQIPAGMLAGRLGPCRLLVVGTLLASAALFLAGTADTAVALGGLLALGGVGASVQHPLASAAIAQAYAGQGSRVALSTYNFVGDMGKLLLPAAAGILLARMDWQNALQALSLAGVATGLALPFLFGRPARGVAPDVREAQAPSTRMRDLITPGFVALNAIGVLDSATRMGLLTFLPFLLREKGADMNLLGIALGLVFAGGCAGKLVCGVVASRAGVLRSIIVTEACTAPFILALPPLPLWGALCLCPILGMALNGTSSALYGSVPELIPRERRGQAFAVYYTAAIGAGAAAPYCYGMLSDALGLQPALQATGLTVLAAIPLTLPLRGRLSA</sequence>
<dbReference type="Proteomes" id="UP000494245">
    <property type="component" value="Unassembled WGS sequence"/>
</dbReference>
<feature type="transmembrane region" description="Helical" evidence="4">
    <location>
        <begin position="301"/>
        <end position="325"/>
    </location>
</feature>
<organism evidence="6 7">
    <name type="scientific">Fundidesulfovibrio magnetotacticus</name>
    <dbReference type="NCBI Taxonomy" id="2730080"/>
    <lineage>
        <taxon>Bacteria</taxon>
        <taxon>Pseudomonadati</taxon>
        <taxon>Thermodesulfobacteriota</taxon>
        <taxon>Desulfovibrionia</taxon>
        <taxon>Desulfovibrionales</taxon>
        <taxon>Desulfovibrionaceae</taxon>
        <taxon>Fundidesulfovibrio</taxon>
    </lineage>
</organism>
<evidence type="ECO:0000256" key="4">
    <source>
        <dbReference type="SAM" id="Phobius"/>
    </source>
</evidence>
<keyword evidence="3 4" id="KW-0472">Membrane</keyword>
<dbReference type="AlphaFoldDB" id="A0A6V8M0C4"/>
<dbReference type="Gene3D" id="1.20.1250.20">
    <property type="entry name" value="MFS general substrate transporter like domains"/>
    <property type="match status" value="1"/>
</dbReference>
<dbReference type="PANTHER" id="PTHR43129">
    <property type="entry name" value="FOSMIDOMYCIN RESISTANCE PROTEIN"/>
    <property type="match status" value="1"/>
</dbReference>
<name>A0A6V8M0C4_9BACT</name>
<feature type="transmembrane region" description="Helical" evidence="4">
    <location>
        <begin position="167"/>
        <end position="186"/>
    </location>
</feature>
<feature type="transmembrane region" description="Helical" evidence="4">
    <location>
        <begin position="365"/>
        <end position="386"/>
    </location>
</feature>
<reference evidence="6 7" key="2">
    <citation type="submission" date="2020-05" db="EMBL/GenBank/DDBJ databases">
        <title>Draft genome sequence of Desulfovibrio sp. strainFSS-1.</title>
        <authorList>
            <person name="Shimoshige H."/>
            <person name="Kobayashi H."/>
            <person name="Maekawa T."/>
        </authorList>
    </citation>
    <scope>NUCLEOTIDE SEQUENCE [LARGE SCALE GENOMIC DNA]</scope>
    <source>
        <strain evidence="6 7">SIID29052-01</strain>
    </source>
</reference>
<dbReference type="InterPro" id="IPR011701">
    <property type="entry name" value="MFS"/>
</dbReference>
<protein>
    <recommendedName>
        <fullName evidence="5">Major facilitator superfamily (MFS) profile domain-containing protein</fullName>
    </recommendedName>
</protein>
<dbReference type="PROSITE" id="PS50850">
    <property type="entry name" value="MFS"/>
    <property type="match status" value="1"/>
</dbReference>
<dbReference type="InterPro" id="IPR020846">
    <property type="entry name" value="MFS_dom"/>
</dbReference>
<evidence type="ECO:0000313" key="6">
    <source>
        <dbReference type="EMBL" id="GFK95307.1"/>
    </source>
</evidence>
<keyword evidence="1 4" id="KW-0812">Transmembrane</keyword>
<gene>
    <name evidence="6" type="ORF">NNJEOMEG_03166</name>
</gene>
<feature type="transmembrane region" description="Helical" evidence="4">
    <location>
        <begin position="276"/>
        <end position="295"/>
    </location>
</feature>
<dbReference type="GO" id="GO:0022857">
    <property type="term" value="F:transmembrane transporter activity"/>
    <property type="evidence" value="ECO:0007669"/>
    <property type="project" value="InterPro"/>
</dbReference>
<dbReference type="InterPro" id="IPR036259">
    <property type="entry name" value="MFS_trans_sf"/>
</dbReference>
<feature type="transmembrane region" description="Helical" evidence="4">
    <location>
        <begin position="78"/>
        <end position="96"/>
    </location>
</feature>
<evidence type="ECO:0000256" key="1">
    <source>
        <dbReference type="ARBA" id="ARBA00022692"/>
    </source>
</evidence>
<keyword evidence="2 4" id="KW-1133">Transmembrane helix</keyword>
<keyword evidence="7" id="KW-1185">Reference proteome</keyword>
<dbReference type="RefSeq" id="WP_173086211.1">
    <property type="nucleotide sequence ID" value="NZ_BLTE01000016.1"/>
</dbReference>
<dbReference type="GO" id="GO:0005886">
    <property type="term" value="C:plasma membrane"/>
    <property type="evidence" value="ECO:0007669"/>
    <property type="project" value="TreeGrafter"/>
</dbReference>
<reference evidence="6 7" key="1">
    <citation type="submission" date="2020-04" db="EMBL/GenBank/DDBJ databases">
        <authorList>
            <consortium name="Desulfovibrio sp. FSS-1 genome sequencing consortium"/>
            <person name="Shimoshige H."/>
            <person name="Kobayashi H."/>
            <person name="Maekawa T."/>
        </authorList>
    </citation>
    <scope>NUCLEOTIDE SEQUENCE [LARGE SCALE GENOMIC DNA]</scope>
    <source>
        <strain evidence="6 7">SIID29052-01</strain>
    </source>
</reference>
<dbReference type="SUPFAM" id="SSF103473">
    <property type="entry name" value="MFS general substrate transporter"/>
    <property type="match status" value="1"/>
</dbReference>
<dbReference type="EMBL" id="BLTE01000016">
    <property type="protein sequence ID" value="GFK95307.1"/>
    <property type="molecule type" value="Genomic_DNA"/>
</dbReference>
<proteinExistence type="predicted"/>